<feature type="region of interest" description="Disordered" evidence="5">
    <location>
        <begin position="1"/>
        <end position="54"/>
    </location>
</feature>
<dbReference type="InterPro" id="IPR010432">
    <property type="entry name" value="RDD"/>
</dbReference>
<dbReference type="Proteomes" id="UP001595990">
    <property type="component" value="Unassembled WGS sequence"/>
</dbReference>
<feature type="transmembrane region" description="Helical" evidence="6">
    <location>
        <begin position="69"/>
        <end position="92"/>
    </location>
</feature>
<comment type="subcellular location">
    <subcellularLocation>
        <location evidence="1">Membrane</location>
        <topology evidence="1">Multi-pass membrane protein</topology>
    </subcellularLocation>
</comment>
<evidence type="ECO:0000256" key="1">
    <source>
        <dbReference type="ARBA" id="ARBA00004141"/>
    </source>
</evidence>
<evidence type="ECO:0000313" key="9">
    <source>
        <dbReference type="Proteomes" id="UP001595990"/>
    </source>
</evidence>
<sequence length="192" mass="22125">MIDPQHHQYAPQQPYAPQHPYQQPYQQAQPYQQPYQHPYQQQAHPHAYPQQPVQPAAHVPREVGDLRRYLFAFVDGMITFFGGFGIGVHFAADKSTGAFWICVAVAFFGLSFVHHVLGVVLFRTTVGKFLCMTRVVRADDAGRPRFWQAVQRWLLGLTWLPMQPIWSLFGDDGDPYEDGCGLRYAHSRDLRR</sequence>
<dbReference type="RefSeq" id="WP_417923061.1">
    <property type="nucleotide sequence ID" value="NZ_JBHSFS010000007.1"/>
</dbReference>
<organism evidence="8 9">
    <name type="scientific">Streptomyces ehimensis</name>
    <dbReference type="NCBI Taxonomy" id="68195"/>
    <lineage>
        <taxon>Bacteria</taxon>
        <taxon>Bacillati</taxon>
        <taxon>Actinomycetota</taxon>
        <taxon>Actinomycetes</taxon>
        <taxon>Kitasatosporales</taxon>
        <taxon>Streptomycetaceae</taxon>
        <taxon>Streptomyces</taxon>
    </lineage>
</organism>
<keyword evidence="4 6" id="KW-0472">Membrane</keyword>
<keyword evidence="3 6" id="KW-1133">Transmembrane helix</keyword>
<reference evidence="9" key="1">
    <citation type="journal article" date="2019" name="Int. J. Syst. Evol. Microbiol.">
        <title>The Global Catalogue of Microorganisms (GCM) 10K type strain sequencing project: providing services to taxonomists for standard genome sequencing and annotation.</title>
        <authorList>
            <consortium name="The Broad Institute Genomics Platform"/>
            <consortium name="The Broad Institute Genome Sequencing Center for Infectious Disease"/>
            <person name="Wu L."/>
            <person name="Ma J."/>
        </authorList>
    </citation>
    <scope>NUCLEOTIDE SEQUENCE [LARGE SCALE GENOMIC DNA]</scope>
    <source>
        <strain evidence="9">CECT 8064</strain>
    </source>
</reference>
<dbReference type="EMBL" id="JBHSFS010000007">
    <property type="protein sequence ID" value="MFC4514665.1"/>
    <property type="molecule type" value="Genomic_DNA"/>
</dbReference>
<accession>A0ABV9BKS0</accession>
<evidence type="ECO:0000259" key="7">
    <source>
        <dbReference type="Pfam" id="PF06271"/>
    </source>
</evidence>
<proteinExistence type="predicted"/>
<dbReference type="Pfam" id="PF06271">
    <property type="entry name" value="RDD"/>
    <property type="match status" value="1"/>
</dbReference>
<feature type="compositionally biased region" description="Low complexity" evidence="5">
    <location>
        <begin position="7"/>
        <end position="54"/>
    </location>
</feature>
<feature type="domain" description="RDD" evidence="7">
    <location>
        <begin position="68"/>
        <end position="157"/>
    </location>
</feature>
<evidence type="ECO:0000256" key="5">
    <source>
        <dbReference type="SAM" id="MobiDB-lite"/>
    </source>
</evidence>
<keyword evidence="9" id="KW-1185">Reference proteome</keyword>
<evidence type="ECO:0000256" key="4">
    <source>
        <dbReference type="ARBA" id="ARBA00023136"/>
    </source>
</evidence>
<feature type="transmembrane region" description="Helical" evidence="6">
    <location>
        <begin position="98"/>
        <end position="122"/>
    </location>
</feature>
<comment type="caution">
    <text evidence="8">The sequence shown here is derived from an EMBL/GenBank/DDBJ whole genome shotgun (WGS) entry which is preliminary data.</text>
</comment>
<evidence type="ECO:0000256" key="6">
    <source>
        <dbReference type="SAM" id="Phobius"/>
    </source>
</evidence>
<gene>
    <name evidence="8" type="ORF">ACFPEN_17160</name>
</gene>
<keyword evidence="2 6" id="KW-0812">Transmembrane</keyword>
<evidence type="ECO:0000256" key="3">
    <source>
        <dbReference type="ARBA" id="ARBA00022989"/>
    </source>
</evidence>
<name>A0ABV9BKS0_9ACTN</name>
<protein>
    <submittedName>
        <fullName evidence="8">RDD family protein</fullName>
    </submittedName>
</protein>
<evidence type="ECO:0000256" key="2">
    <source>
        <dbReference type="ARBA" id="ARBA00022692"/>
    </source>
</evidence>
<evidence type="ECO:0000313" key="8">
    <source>
        <dbReference type="EMBL" id="MFC4514665.1"/>
    </source>
</evidence>